<dbReference type="InterPro" id="IPR034660">
    <property type="entry name" value="DinB/YfiT-like"/>
</dbReference>
<dbReference type="InterPro" id="IPR018531">
    <property type="entry name" value="DUF1993"/>
</dbReference>
<dbReference type="Gene3D" id="1.20.120.450">
    <property type="entry name" value="dinb family like domain"/>
    <property type="match status" value="1"/>
</dbReference>
<dbReference type="PATRIC" id="fig|630626.3.peg.1635"/>
<reference evidence="1 2" key="1">
    <citation type="journal article" date="2012" name="J. Bacteriol.">
        <title>Complete genome sequence of the B12-producing Shimwellia blattae strain DSM 4481, isolated from a cockroach.</title>
        <authorList>
            <person name="Brzuszkiewicz E."/>
            <person name="Waschkowitz T."/>
            <person name="Wiezer A."/>
            <person name="Daniel R."/>
        </authorList>
    </citation>
    <scope>NUCLEOTIDE SEQUENCE [LARGE SCALE GENOMIC DNA]</scope>
    <source>
        <strain evidence="2">ATCC 29907 / DSM 4481 / JCM 1650 / NBRC 105725 / CDC 9005-74</strain>
    </source>
</reference>
<keyword evidence="2" id="KW-1185">Reference proteome</keyword>
<dbReference type="KEGG" id="ebt:EBL_c16880"/>
<evidence type="ECO:0008006" key="3">
    <source>
        <dbReference type="Google" id="ProtNLM"/>
    </source>
</evidence>
<dbReference type="HOGENOM" id="CLU_090929_1_0_6"/>
<dbReference type="STRING" id="630626.EBL_c16880"/>
<dbReference type="Pfam" id="PF09351">
    <property type="entry name" value="DUF1993"/>
    <property type="match status" value="1"/>
</dbReference>
<proteinExistence type="predicted"/>
<dbReference type="PANTHER" id="PTHR36922">
    <property type="entry name" value="BLL2446 PROTEIN"/>
    <property type="match status" value="1"/>
</dbReference>
<dbReference type="EMBL" id="CP001560">
    <property type="protein sequence ID" value="AFJ46782.1"/>
    <property type="molecule type" value="Genomic_DNA"/>
</dbReference>
<sequence length="168" mass="18695">MSQQLYVDTAGQLVNGLKSLSAILEKAEAWAGEKGVEPQVLLQTRLVADMFPLVRQIQMTSDISKGAVARLAGVEAPVMADDETSFGELRQRLDNTIAFITGISPGQYTTDDEMPVVIKARSRELHFTAKHYLYRFVVPNFYFHMTTAYDILRQQGVPIGKQDFLGAL</sequence>
<accession>K6UUN4</accession>
<protein>
    <recommendedName>
        <fullName evidence="3">DUF1993 domain-containing protein</fullName>
    </recommendedName>
</protein>
<dbReference type="eggNOG" id="COG3812">
    <property type="taxonomic scope" value="Bacteria"/>
</dbReference>
<dbReference type="OrthoDB" id="338237at2"/>
<dbReference type="Proteomes" id="UP000001955">
    <property type="component" value="Chromosome"/>
</dbReference>
<name>I2B8C8_SHIBC</name>
<evidence type="ECO:0000313" key="1">
    <source>
        <dbReference type="EMBL" id="AFJ46782.1"/>
    </source>
</evidence>
<gene>
    <name evidence="1" type="ordered locus">EBL_c16880</name>
</gene>
<accession>I2B8C8</accession>
<dbReference type="RefSeq" id="WP_002443233.1">
    <property type="nucleotide sequence ID" value="NC_017910.1"/>
</dbReference>
<dbReference type="AlphaFoldDB" id="I2B8C8"/>
<dbReference type="SUPFAM" id="SSF109854">
    <property type="entry name" value="DinB/YfiT-like putative metalloenzymes"/>
    <property type="match status" value="1"/>
</dbReference>
<evidence type="ECO:0000313" key="2">
    <source>
        <dbReference type="Proteomes" id="UP000001955"/>
    </source>
</evidence>
<dbReference type="PANTHER" id="PTHR36922:SF1">
    <property type="entry name" value="DUF1993 DOMAIN-CONTAINING PROTEIN"/>
    <property type="match status" value="1"/>
</dbReference>
<organism evidence="1 2">
    <name type="scientific">Shimwellia blattae (strain ATCC 29907 / DSM 4481 / JCM 1650 / NBRC 105725 / CDC 9005-74)</name>
    <name type="common">Escherichia blattae</name>
    <dbReference type="NCBI Taxonomy" id="630626"/>
    <lineage>
        <taxon>Bacteria</taxon>
        <taxon>Pseudomonadati</taxon>
        <taxon>Pseudomonadota</taxon>
        <taxon>Gammaproteobacteria</taxon>
        <taxon>Enterobacterales</taxon>
        <taxon>Enterobacteriaceae</taxon>
        <taxon>Shimwellia</taxon>
    </lineage>
</organism>